<dbReference type="InterPro" id="IPR052215">
    <property type="entry name" value="Plant_ABCG"/>
</dbReference>
<dbReference type="InterPro" id="IPR003439">
    <property type="entry name" value="ABC_transporter-like_ATP-bd"/>
</dbReference>
<dbReference type="GO" id="GO:0016020">
    <property type="term" value="C:membrane"/>
    <property type="evidence" value="ECO:0007669"/>
    <property type="project" value="UniProtKB-SubCell"/>
</dbReference>
<feature type="transmembrane region" description="Helical" evidence="10">
    <location>
        <begin position="501"/>
        <end position="520"/>
    </location>
</feature>
<evidence type="ECO:0000259" key="11">
    <source>
        <dbReference type="PROSITE" id="PS50893"/>
    </source>
</evidence>
<dbReference type="AlphaFoldDB" id="A0A3L6E6X8"/>
<dbReference type="ExpressionAtlas" id="A0A3L6E6X8">
    <property type="expression patterns" value="baseline and differential"/>
</dbReference>
<dbReference type="InterPro" id="IPR013525">
    <property type="entry name" value="ABC2_TM"/>
</dbReference>
<evidence type="ECO:0000313" key="13">
    <source>
        <dbReference type="Proteomes" id="UP000251960"/>
    </source>
</evidence>
<evidence type="ECO:0000256" key="3">
    <source>
        <dbReference type="ARBA" id="ARBA00022448"/>
    </source>
</evidence>
<keyword evidence="5" id="KW-0547">Nucleotide-binding</keyword>
<evidence type="ECO:0000256" key="5">
    <source>
        <dbReference type="ARBA" id="ARBA00022741"/>
    </source>
</evidence>
<keyword evidence="3" id="KW-0813">Transport</keyword>
<dbReference type="SUPFAM" id="SSF52540">
    <property type="entry name" value="P-loop containing nucleoside triphosphate hydrolases"/>
    <property type="match status" value="1"/>
</dbReference>
<evidence type="ECO:0000256" key="10">
    <source>
        <dbReference type="SAM" id="Phobius"/>
    </source>
</evidence>
<organism evidence="12 13">
    <name type="scientific">Zea mays</name>
    <name type="common">Maize</name>
    <dbReference type="NCBI Taxonomy" id="4577"/>
    <lineage>
        <taxon>Eukaryota</taxon>
        <taxon>Viridiplantae</taxon>
        <taxon>Streptophyta</taxon>
        <taxon>Embryophyta</taxon>
        <taxon>Tracheophyta</taxon>
        <taxon>Spermatophyta</taxon>
        <taxon>Magnoliopsida</taxon>
        <taxon>Liliopsida</taxon>
        <taxon>Poales</taxon>
        <taxon>Poaceae</taxon>
        <taxon>PACMAD clade</taxon>
        <taxon>Panicoideae</taxon>
        <taxon>Andropogonodae</taxon>
        <taxon>Andropogoneae</taxon>
        <taxon>Tripsacinae</taxon>
        <taxon>Zea</taxon>
    </lineage>
</organism>
<feature type="transmembrane region" description="Helical" evidence="10">
    <location>
        <begin position="693"/>
        <end position="714"/>
    </location>
</feature>
<feature type="region of interest" description="Disordered" evidence="9">
    <location>
        <begin position="54"/>
        <end position="77"/>
    </location>
</feature>
<dbReference type="InterPro" id="IPR003593">
    <property type="entry name" value="AAA+_ATPase"/>
</dbReference>
<dbReference type="PANTHER" id="PTHR48042:SF13">
    <property type="entry name" value="OS07G0288700 PROTEIN"/>
    <property type="match status" value="1"/>
</dbReference>
<evidence type="ECO:0000256" key="1">
    <source>
        <dbReference type="ARBA" id="ARBA00004141"/>
    </source>
</evidence>
<comment type="subcellular location">
    <subcellularLocation>
        <location evidence="1">Membrane</location>
        <topology evidence="1">Multi-pass membrane protein</topology>
    </subcellularLocation>
</comment>
<feature type="transmembrane region" description="Helical" evidence="10">
    <location>
        <begin position="540"/>
        <end position="564"/>
    </location>
</feature>
<dbReference type="PROSITE" id="PS00211">
    <property type="entry name" value="ABC_TRANSPORTER_1"/>
    <property type="match status" value="1"/>
</dbReference>
<feature type="compositionally biased region" description="Pro residues" evidence="9">
    <location>
        <begin position="57"/>
        <end position="66"/>
    </location>
</feature>
<dbReference type="Pfam" id="PF00005">
    <property type="entry name" value="ABC_tran"/>
    <property type="match status" value="1"/>
</dbReference>
<dbReference type="GO" id="GO:0016887">
    <property type="term" value="F:ATP hydrolysis activity"/>
    <property type="evidence" value="ECO:0007669"/>
    <property type="project" value="InterPro"/>
</dbReference>
<keyword evidence="6" id="KW-0067">ATP-binding</keyword>
<sequence length="731" mass="79855">MAASPLPRWAPTPSPTRPLRVSSAGDQTAVSWSSWSWAFCRSFIGSAVVYPPWRRSTPPPPPPPAGDPAAANAAADDGRRHGRFCSHPLDCVGGRDCSLPEDAGGGGREVFLTWEDLSVTASSSTGGKAKPAVILDKISGYARPGEVLAVMGPSGCGKTTLLDALAGNDLKIDDLVLTRKGRRIENVTSSGGWCTMHTCLLIALKAYVTQETLLMATLTVTEAVHYSAQLQLPDSVPPADKRERTDRAIKQMGLAAVAGHRIGGRVCKGISGGQRRRVSICVELLASPALVFLDEPTSGLDSAASFHVMSRIAGLARAERVTVVATMHQPSSEVFQLFHGLCLMAYGRMVYFGPASDAIQFFDSNGYPCPMRRNPSDHFLMMINKDFEELEEEGSTALLLPSATEVIQTLVDSLMSQRSLAIRNEAFMMKQQGAAFTKKRQATFLTKCVVLTKRSVINMHRDMGYYWLRFGIYIAICVSIGTIFFNVGYGFASIQARASMLMFTSTLLTMMSIGGFPSFVEDMKVFRKEQLNGHYGASAFVIANTVSSTLYLGIISIIPGAVCYYLTGLQRRLDHFLYFAAVLWACTMLVEGLMMIVAALVPDFLLGIITGSGIQGLLMLNAGFFRLPNDLPKPLWKYPTYYISYHKYATQGLYKNEFLGLVFDDGVLGRGLTVSGDYVLRTSLQVEMGYSKWVDLAILLAMVFIYRVLFLVTIKVGEAVKPMIKCMSIKV</sequence>
<feature type="domain" description="ABC transporter" evidence="11">
    <location>
        <begin position="112"/>
        <end position="371"/>
    </location>
</feature>
<comment type="similarity">
    <text evidence="2">Belongs to the ABC transporter superfamily. ABCG family. Eye pigment precursor importer (TC 3.A.1.204) subfamily.</text>
</comment>
<dbReference type="Pfam" id="PF01061">
    <property type="entry name" value="ABC2_membrane"/>
    <property type="match status" value="1"/>
</dbReference>
<evidence type="ECO:0000256" key="2">
    <source>
        <dbReference type="ARBA" id="ARBA00005814"/>
    </source>
</evidence>
<comment type="caution">
    <text evidence="12">The sequence shown here is derived from an EMBL/GenBank/DDBJ whole genome shotgun (WGS) entry which is preliminary data.</text>
</comment>
<feature type="region of interest" description="Disordered" evidence="9">
    <location>
        <begin position="1"/>
        <end position="23"/>
    </location>
</feature>
<reference evidence="12 13" key="1">
    <citation type="journal article" date="2018" name="Nat. Genet.">
        <title>Extensive intraspecific gene order and gene structural variations between Mo17 and other maize genomes.</title>
        <authorList>
            <person name="Sun S."/>
            <person name="Zhou Y."/>
            <person name="Chen J."/>
            <person name="Shi J."/>
            <person name="Zhao H."/>
            <person name="Zhao H."/>
            <person name="Song W."/>
            <person name="Zhang M."/>
            <person name="Cui Y."/>
            <person name="Dong X."/>
            <person name="Liu H."/>
            <person name="Ma X."/>
            <person name="Jiao Y."/>
            <person name="Wang B."/>
            <person name="Wei X."/>
            <person name="Stein J.C."/>
            <person name="Glaubitz J.C."/>
            <person name="Lu F."/>
            <person name="Yu G."/>
            <person name="Liang C."/>
            <person name="Fengler K."/>
            <person name="Li B."/>
            <person name="Rafalski A."/>
            <person name="Schnable P.S."/>
            <person name="Ware D.H."/>
            <person name="Buckler E.S."/>
            <person name="Lai J."/>
        </authorList>
    </citation>
    <scope>NUCLEOTIDE SEQUENCE [LARGE SCALE GENOMIC DNA]</scope>
    <source>
        <strain evidence="13">cv. Missouri 17</strain>
        <tissue evidence="12">Seedling</tissue>
    </source>
</reference>
<dbReference type="Pfam" id="PF19055">
    <property type="entry name" value="ABC2_membrane_7"/>
    <property type="match status" value="1"/>
</dbReference>
<evidence type="ECO:0000256" key="9">
    <source>
        <dbReference type="SAM" id="MobiDB-lite"/>
    </source>
</evidence>
<evidence type="ECO:0000256" key="7">
    <source>
        <dbReference type="ARBA" id="ARBA00022989"/>
    </source>
</evidence>
<dbReference type="GO" id="GO:0005524">
    <property type="term" value="F:ATP binding"/>
    <property type="evidence" value="ECO:0007669"/>
    <property type="project" value="UniProtKB-KW"/>
</dbReference>
<keyword evidence="7 10" id="KW-1133">Transmembrane helix</keyword>
<accession>A0A3L6E6X8</accession>
<dbReference type="EMBL" id="NCVQ01000008">
    <property type="protein sequence ID" value="PWZ15671.1"/>
    <property type="molecule type" value="Genomic_DNA"/>
</dbReference>
<dbReference type="SMART" id="SM00382">
    <property type="entry name" value="AAA"/>
    <property type="match status" value="1"/>
</dbReference>
<dbReference type="InterPro" id="IPR017871">
    <property type="entry name" value="ABC_transporter-like_CS"/>
</dbReference>
<dbReference type="Proteomes" id="UP000251960">
    <property type="component" value="Chromosome 7"/>
</dbReference>
<name>A0A3L6E6X8_MAIZE</name>
<feature type="transmembrane region" description="Helical" evidence="10">
    <location>
        <begin position="466"/>
        <end position="489"/>
    </location>
</feature>
<dbReference type="InterPro" id="IPR043926">
    <property type="entry name" value="ABCG_dom"/>
</dbReference>
<feature type="transmembrane region" description="Helical" evidence="10">
    <location>
        <begin position="576"/>
        <end position="598"/>
    </location>
</feature>
<evidence type="ECO:0000313" key="12">
    <source>
        <dbReference type="EMBL" id="PWZ15671.1"/>
    </source>
</evidence>
<protein>
    <submittedName>
        <fullName evidence="12">ABC transporter G family member 11</fullName>
    </submittedName>
</protein>
<proteinExistence type="inferred from homology"/>
<evidence type="ECO:0000256" key="4">
    <source>
        <dbReference type="ARBA" id="ARBA00022692"/>
    </source>
</evidence>
<feature type="transmembrane region" description="Helical" evidence="10">
    <location>
        <begin position="604"/>
        <end position="627"/>
    </location>
</feature>
<keyword evidence="8 10" id="KW-0472">Membrane</keyword>
<evidence type="ECO:0000256" key="6">
    <source>
        <dbReference type="ARBA" id="ARBA00022840"/>
    </source>
</evidence>
<dbReference type="Gene3D" id="3.40.50.300">
    <property type="entry name" value="P-loop containing nucleotide triphosphate hydrolases"/>
    <property type="match status" value="1"/>
</dbReference>
<evidence type="ECO:0000256" key="8">
    <source>
        <dbReference type="ARBA" id="ARBA00023136"/>
    </source>
</evidence>
<dbReference type="PROSITE" id="PS50893">
    <property type="entry name" value="ABC_TRANSPORTER_2"/>
    <property type="match status" value="1"/>
</dbReference>
<dbReference type="PANTHER" id="PTHR48042">
    <property type="entry name" value="ABC TRANSPORTER G FAMILY MEMBER 11"/>
    <property type="match status" value="1"/>
</dbReference>
<dbReference type="GO" id="GO:0140359">
    <property type="term" value="F:ABC-type transporter activity"/>
    <property type="evidence" value="ECO:0007669"/>
    <property type="project" value="InterPro"/>
</dbReference>
<gene>
    <name evidence="12" type="primary">ABCG11_2</name>
    <name evidence="12" type="ORF">Zm00014a_033229</name>
</gene>
<dbReference type="InterPro" id="IPR027417">
    <property type="entry name" value="P-loop_NTPase"/>
</dbReference>
<keyword evidence="4 10" id="KW-0812">Transmembrane</keyword>